<dbReference type="InterPro" id="IPR013320">
    <property type="entry name" value="ConA-like_dom_sf"/>
</dbReference>
<dbReference type="GO" id="GO:0005737">
    <property type="term" value="C:cytoplasm"/>
    <property type="evidence" value="ECO:0000318"/>
    <property type="project" value="GO_Central"/>
</dbReference>
<keyword evidence="5" id="KW-0812">Transmembrane</keyword>
<evidence type="ECO:0000256" key="5">
    <source>
        <dbReference type="SAM" id="Phobius"/>
    </source>
</evidence>
<evidence type="ECO:0000256" key="2">
    <source>
        <dbReference type="ARBA" id="ARBA00022771"/>
    </source>
</evidence>
<dbReference type="SUPFAM" id="SSF48371">
    <property type="entry name" value="ARM repeat"/>
    <property type="match status" value="1"/>
</dbReference>
<dbReference type="Gene3D" id="2.60.120.920">
    <property type="match status" value="2"/>
</dbReference>
<feature type="region of interest" description="Disordered" evidence="4">
    <location>
        <begin position="902"/>
        <end position="948"/>
    </location>
</feature>
<dbReference type="SMART" id="SM00449">
    <property type="entry name" value="SPRY"/>
    <property type="match status" value="1"/>
</dbReference>
<accession>A0A7M7NTU7</accession>
<feature type="domain" description="B30.2/SPRY" evidence="6">
    <location>
        <begin position="1007"/>
        <end position="1204"/>
    </location>
</feature>
<dbReference type="InterPro" id="IPR001870">
    <property type="entry name" value="B30.2/SPRY"/>
</dbReference>
<dbReference type="PANTHER" id="PTHR13363">
    <property type="entry name" value="RING FINGER AND SRY DOMAIN-CONTAINING"/>
    <property type="match status" value="1"/>
</dbReference>
<keyword evidence="2" id="KW-0863">Zinc-finger</keyword>
<dbReference type="SUPFAM" id="SSF49899">
    <property type="entry name" value="Concanavalin A-like lectins/glucanases"/>
    <property type="match status" value="1"/>
</dbReference>
<evidence type="ECO:0000256" key="3">
    <source>
        <dbReference type="ARBA" id="ARBA00022833"/>
    </source>
</evidence>
<keyword evidence="5" id="KW-0472">Membrane</keyword>
<dbReference type="GO" id="GO:0051603">
    <property type="term" value="P:proteolysis involved in protein catabolic process"/>
    <property type="evidence" value="ECO:0000318"/>
    <property type="project" value="GO_Central"/>
</dbReference>
<evidence type="ECO:0000256" key="1">
    <source>
        <dbReference type="ARBA" id="ARBA00022723"/>
    </source>
</evidence>
<dbReference type="InterPro" id="IPR016024">
    <property type="entry name" value="ARM-type_fold"/>
</dbReference>
<dbReference type="InParanoid" id="A0A7M7NTU7"/>
<dbReference type="GeneID" id="591592"/>
<reference evidence="7" key="2">
    <citation type="submission" date="2021-01" db="UniProtKB">
        <authorList>
            <consortium name="EnsemblMetazoa"/>
        </authorList>
    </citation>
    <scope>IDENTIFICATION</scope>
</reference>
<evidence type="ECO:0000259" key="6">
    <source>
        <dbReference type="PROSITE" id="PS50188"/>
    </source>
</evidence>
<dbReference type="PANTHER" id="PTHR13363:SF0">
    <property type="entry name" value="B30.2_SPRY DOMAIN-CONTAINING PROTEIN"/>
    <property type="match status" value="1"/>
</dbReference>
<organism evidence="7 8">
    <name type="scientific">Strongylocentrotus purpuratus</name>
    <name type="common">Purple sea urchin</name>
    <dbReference type="NCBI Taxonomy" id="7668"/>
    <lineage>
        <taxon>Eukaryota</taxon>
        <taxon>Metazoa</taxon>
        <taxon>Echinodermata</taxon>
        <taxon>Eleutherozoa</taxon>
        <taxon>Echinozoa</taxon>
        <taxon>Echinoidea</taxon>
        <taxon>Euechinoidea</taxon>
        <taxon>Echinacea</taxon>
        <taxon>Camarodonta</taxon>
        <taxon>Echinidea</taxon>
        <taxon>Strongylocentrotidae</taxon>
        <taxon>Strongylocentrotus</taxon>
    </lineage>
</organism>
<feature type="region of interest" description="Disordered" evidence="4">
    <location>
        <begin position="1345"/>
        <end position="1377"/>
    </location>
</feature>
<name>A0A7M7NTU7_STRPU</name>
<feature type="region of interest" description="Disordered" evidence="4">
    <location>
        <begin position="1246"/>
        <end position="1267"/>
    </location>
</feature>
<evidence type="ECO:0000256" key="4">
    <source>
        <dbReference type="SAM" id="MobiDB-lite"/>
    </source>
</evidence>
<dbReference type="GO" id="GO:0008270">
    <property type="term" value="F:zinc ion binding"/>
    <property type="evidence" value="ECO:0007669"/>
    <property type="project" value="UniProtKB-KW"/>
</dbReference>
<proteinExistence type="predicted"/>
<evidence type="ECO:0000313" key="7">
    <source>
        <dbReference type="EnsemblMetazoa" id="XP_030841406"/>
    </source>
</evidence>
<feature type="transmembrane region" description="Helical" evidence="5">
    <location>
        <begin position="12"/>
        <end position="34"/>
    </location>
</feature>
<dbReference type="PROSITE" id="PS50188">
    <property type="entry name" value="B302_SPRY"/>
    <property type="match status" value="1"/>
</dbReference>
<feature type="compositionally biased region" description="Low complexity" evidence="4">
    <location>
        <begin position="921"/>
        <end position="931"/>
    </location>
</feature>
<keyword evidence="5" id="KW-1133">Transmembrane helix</keyword>
<dbReference type="Gene3D" id="1.25.10.10">
    <property type="entry name" value="Leucine-rich Repeat Variant"/>
    <property type="match status" value="2"/>
</dbReference>
<dbReference type="Pfam" id="PF00622">
    <property type="entry name" value="SPRY"/>
    <property type="match status" value="1"/>
</dbReference>
<dbReference type="InterPro" id="IPR003877">
    <property type="entry name" value="SPRY_dom"/>
</dbReference>
<dbReference type="OrthoDB" id="258495at2759"/>
<dbReference type="GO" id="GO:0004842">
    <property type="term" value="F:ubiquitin-protein transferase activity"/>
    <property type="evidence" value="ECO:0000318"/>
    <property type="project" value="GO_Central"/>
</dbReference>
<dbReference type="InterPro" id="IPR043136">
    <property type="entry name" value="B30.2/SPRY_sf"/>
</dbReference>
<keyword evidence="8" id="KW-1185">Reference proteome</keyword>
<evidence type="ECO:0000313" key="8">
    <source>
        <dbReference type="Proteomes" id="UP000007110"/>
    </source>
</evidence>
<dbReference type="RefSeq" id="XP_030841406.1">
    <property type="nucleotide sequence ID" value="XM_030985546.1"/>
</dbReference>
<reference evidence="8" key="1">
    <citation type="submission" date="2015-02" db="EMBL/GenBank/DDBJ databases">
        <title>Genome sequencing for Strongylocentrotus purpuratus.</title>
        <authorList>
            <person name="Murali S."/>
            <person name="Liu Y."/>
            <person name="Vee V."/>
            <person name="English A."/>
            <person name="Wang M."/>
            <person name="Skinner E."/>
            <person name="Han Y."/>
            <person name="Muzny D.M."/>
            <person name="Worley K.C."/>
            <person name="Gibbs R.A."/>
        </authorList>
    </citation>
    <scope>NUCLEOTIDE SEQUENCE</scope>
</reference>
<dbReference type="InterPro" id="IPR045129">
    <property type="entry name" value="RNF123/RKP/RSPRY1"/>
</dbReference>
<dbReference type="EnsemblMetazoa" id="XM_030985546">
    <property type="protein sequence ID" value="XP_030841406"/>
    <property type="gene ID" value="LOC591592"/>
</dbReference>
<keyword evidence="3" id="KW-0862">Zinc</keyword>
<dbReference type="OMA" id="KYWTLMI"/>
<feature type="compositionally biased region" description="Acidic residues" evidence="4">
    <location>
        <begin position="1364"/>
        <end position="1374"/>
    </location>
</feature>
<protein>
    <recommendedName>
        <fullName evidence="6">B30.2/SPRY domain-containing protein</fullName>
    </recommendedName>
</protein>
<sequence length="1518" mass="167953">MASKSPAMTLRSCVVILCGTAGVGMAGFALVKYLRSWLRQVVSRNLEQRIEDAISNEALSELAKSSNVGLRQSAEQMLLDRITKREAFLYVLKSCRSSDEEKALQACTALCVILKSVDQRVFQVDLFILQTLVTTLSSSMDRWTHYRTHIPDVDFPDRMQRMTLATIYDLSTDPAFLSKLEQMKSKDLAIIVLELLEKSRNKEVQRYSLLLLLQMTMQGKNCASVDAFRIIGEKSVFHHGDVMLQKICYQLLVTLTNAQSTDATLFIHEIAQQDALVPMVVSTKSDDVEVSFWSVALLHEFAVHNVCRKELCELPCLVTNLQATLMASEAAVQRLILRIFAFLALRNDPFARELMKNKALISHLPTCLASGNKDVVHWALVLVHDLAMMGRQALEKLLDYTNDALIKSLLSLSTTRDNMMLRLLAETLGLFCGCEQLPHRLVRAGALEMILSLAQSHDPDLVFWASALLLNLAMTSDAVKVEILASGGLKTLIDLSLGDHENGQITTMAAKTLVMMAVLDEPIHVYVRCERDSATVVIEKKTLQLTHPGINITMWETLLSKKLQVWHYTPSNEDDLASLIRKVSNIPILDQQSKRTCERNMVIFTINGPQAPLCLKALENRLRFKIYSKSGVVTSDPLDLDQGQSCCIVANVDADCELDVMHISKNQEPIAVQLQVSGALVVNQRIRTLILLPLLHRIMAVPANSPINRVSDLELLEVLVRHESQKNQVLECQAVVDQLVAMVNYFAQQGVDQLKSEPLAVAHSHGALRVLRVLAMYDHYRSVLLTADTVAAVVNLLNGLVNFWLNAILSTQQQGQVGSRPITRMGSRPVSRAGYRTDDSVDTASLFLSRPHSRAIPSALGLGDDPLDEVDLESTAESLALIERNLAEAVSAITNTVQQLAASQPLHHPPPPPRNRRLRSSSDSVSMATDSNLAAEVEDAEDKSEESQMTNHLSKFAVLTIAHLLNTCDDDISRAVQSSLHLSGAMYALWATLLCSSESMKATALPVAIAMTKLAATDMPVAPDNTVKLDVTTRTPALLVSADHLEIRNDSWTFESIIAVNPLPHVKDGEVQSTNKHLEGWYYEVEVKSNGIIQVGWATKQCTFGPEKGLGVGDDLNSCAFDGARCRKWNGPITETLNNEYGLEWQVGDVVSCLMDRHGNASFWLRGINMGVAFQGLDLNQDWYPACSLSTDQHIRFNFGDSTFRYSDVIPDGYIPFCQAHQGPDLPFQDDFSVFPDIKPLSQIHSSDGHYHDSLTSESGLPEMAPLQEPDLSRDVESIDYIDDGNDGAGSDFGYAEMGGEAFAEMTDSPRHVAMAKIAQVDASLQQESYSLYRQAFEKRFEPIRHSEAGSGDQAGPIGIQGSEDAEGGGEAEEFQPPPSLYFEVNISHVDRRPVVIGFCSADASVQVCAVLTEEDELVMPDNSLQQVPKCPVLTIGCALLIPPGVVFFTVNGQPIRRLFNFLQDDQPSQPLTPCTNSPYLNVNFGQDRFLYEPANEFEQRIYMAALLHDYCEQTMNT</sequence>
<dbReference type="CDD" id="cd11709">
    <property type="entry name" value="SPRY"/>
    <property type="match status" value="1"/>
</dbReference>
<keyword evidence="1" id="KW-0479">Metal-binding</keyword>
<dbReference type="KEGG" id="spu:591592"/>
<dbReference type="InterPro" id="IPR011989">
    <property type="entry name" value="ARM-like"/>
</dbReference>
<dbReference type="Proteomes" id="UP000007110">
    <property type="component" value="Unassembled WGS sequence"/>
</dbReference>